<evidence type="ECO:0000259" key="6">
    <source>
        <dbReference type="SMART" id="SM00928"/>
    </source>
</evidence>
<dbReference type="PANTHER" id="PTHR43578">
    <property type="entry name" value="NADH-QUINONE OXIDOREDUCTASE SUBUNIT F"/>
    <property type="match status" value="1"/>
</dbReference>
<dbReference type="InterPro" id="IPR036249">
    <property type="entry name" value="Thioredoxin-like_sf"/>
</dbReference>
<dbReference type="SMART" id="SM00928">
    <property type="entry name" value="NADH_4Fe-4S"/>
    <property type="match status" value="1"/>
</dbReference>
<dbReference type="Pfam" id="PF10589">
    <property type="entry name" value="NADH_4Fe-4S"/>
    <property type="match status" value="1"/>
</dbReference>
<dbReference type="OrthoDB" id="9761899at2"/>
<evidence type="ECO:0000313" key="7">
    <source>
        <dbReference type="EMBL" id="RPF43049.1"/>
    </source>
</evidence>
<dbReference type="RefSeq" id="WP_123931885.1">
    <property type="nucleotide sequence ID" value="NZ_RKRE01000003.1"/>
</dbReference>
<dbReference type="GO" id="GO:0016491">
    <property type="term" value="F:oxidoreductase activity"/>
    <property type="evidence" value="ECO:0007669"/>
    <property type="project" value="InterPro"/>
</dbReference>
<dbReference type="PROSITE" id="PS00645">
    <property type="entry name" value="COMPLEX1_51K_2"/>
    <property type="match status" value="1"/>
</dbReference>
<dbReference type="GO" id="GO:0051539">
    <property type="term" value="F:4 iron, 4 sulfur cluster binding"/>
    <property type="evidence" value="ECO:0007669"/>
    <property type="project" value="UniProtKB-KW"/>
</dbReference>
<dbReference type="Pfam" id="PF01512">
    <property type="entry name" value="Complex1_51K"/>
    <property type="match status" value="1"/>
</dbReference>
<evidence type="ECO:0000256" key="2">
    <source>
        <dbReference type="ARBA" id="ARBA00022485"/>
    </source>
</evidence>
<dbReference type="InterPro" id="IPR037225">
    <property type="entry name" value="Nuo51_FMN-bd_sf"/>
</dbReference>
<dbReference type="FunFam" id="1.20.1440.230:FF:000001">
    <property type="entry name" value="Mitochondrial NADH dehydrogenase flavoprotein 1"/>
    <property type="match status" value="1"/>
</dbReference>
<dbReference type="PANTHER" id="PTHR43578:SF3">
    <property type="entry name" value="NADH-QUINONE OXIDOREDUCTASE SUBUNIT F"/>
    <property type="match status" value="1"/>
</dbReference>
<evidence type="ECO:0000256" key="5">
    <source>
        <dbReference type="ARBA" id="ARBA00023014"/>
    </source>
</evidence>
<dbReference type="SUPFAM" id="SSF140490">
    <property type="entry name" value="Nqo1C-terminal domain-like"/>
    <property type="match status" value="1"/>
</dbReference>
<dbReference type="AlphaFoldDB" id="A0A3N5ABT7"/>
<dbReference type="Gene3D" id="3.40.30.10">
    <property type="entry name" value="Glutaredoxin"/>
    <property type="match status" value="1"/>
</dbReference>
<comment type="similarity">
    <text evidence="1">Belongs to the complex I 51 kDa subunit family.</text>
</comment>
<dbReference type="InterPro" id="IPR037207">
    <property type="entry name" value="Nuop51_4Fe4S-bd_sf"/>
</dbReference>
<dbReference type="Gene3D" id="3.40.50.11540">
    <property type="entry name" value="NADH-ubiquinone oxidoreductase 51kDa subunit"/>
    <property type="match status" value="1"/>
</dbReference>
<dbReference type="GO" id="GO:0046872">
    <property type="term" value="F:metal ion binding"/>
    <property type="evidence" value="ECO:0007669"/>
    <property type="project" value="UniProtKB-KW"/>
</dbReference>
<comment type="caution">
    <text evidence="7">The sequence shown here is derived from an EMBL/GenBank/DDBJ whole genome shotgun (WGS) entry which is preliminary data.</text>
</comment>
<dbReference type="SUPFAM" id="SSF142019">
    <property type="entry name" value="Nqo1 FMN-binding domain-like"/>
    <property type="match status" value="1"/>
</dbReference>
<dbReference type="Gene3D" id="6.10.250.1450">
    <property type="match status" value="1"/>
</dbReference>
<keyword evidence="2" id="KW-0004">4Fe-4S</keyword>
<dbReference type="Gene3D" id="1.20.1440.230">
    <property type="entry name" value="NADH-ubiquinone oxidoreductase 51kDa subunit, iron-sulphur binding domain"/>
    <property type="match status" value="1"/>
</dbReference>
<evidence type="ECO:0000313" key="8">
    <source>
        <dbReference type="Proteomes" id="UP000282654"/>
    </source>
</evidence>
<dbReference type="InterPro" id="IPR019575">
    <property type="entry name" value="Nuop51_4Fe4S-bd"/>
</dbReference>
<dbReference type="EMBL" id="RKRE01000003">
    <property type="protein sequence ID" value="RPF43049.1"/>
    <property type="molecule type" value="Genomic_DNA"/>
</dbReference>
<keyword evidence="8" id="KW-1185">Reference proteome</keyword>
<evidence type="ECO:0000256" key="4">
    <source>
        <dbReference type="ARBA" id="ARBA00023004"/>
    </source>
</evidence>
<proteinExistence type="inferred from homology"/>
<evidence type="ECO:0000256" key="3">
    <source>
        <dbReference type="ARBA" id="ARBA00022723"/>
    </source>
</evidence>
<keyword evidence="4" id="KW-0408">Iron</keyword>
<dbReference type="SUPFAM" id="SSF142984">
    <property type="entry name" value="Nqo1 middle domain-like"/>
    <property type="match status" value="1"/>
</dbReference>
<accession>A0A3N5ABT7</accession>
<protein>
    <submittedName>
        <fullName evidence="7">NADH-quinone oxidoreductase subunit F/NADP-reducing hydrogenase subunit HndC</fullName>
    </submittedName>
</protein>
<dbReference type="GO" id="GO:0008137">
    <property type="term" value="F:NADH dehydrogenase (ubiquinone) activity"/>
    <property type="evidence" value="ECO:0007669"/>
    <property type="project" value="InterPro"/>
</dbReference>
<gene>
    <name evidence="7" type="ORF">EDD75_2168</name>
</gene>
<dbReference type="PROSITE" id="PS01099">
    <property type="entry name" value="COMPLEX1_24K"/>
    <property type="match status" value="1"/>
</dbReference>
<feature type="domain" description="NADH-ubiquinone oxidoreductase 51kDa subunit iron-sulphur binding" evidence="6">
    <location>
        <begin position="462"/>
        <end position="507"/>
    </location>
</feature>
<name>A0A3N5ABT7_9THEO</name>
<reference evidence="7 8" key="1">
    <citation type="submission" date="2018-11" db="EMBL/GenBank/DDBJ databases">
        <title>Genomic Encyclopedia of Type Strains, Phase IV (KMG-IV): sequencing the most valuable type-strain genomes for metagenomic binning, comparative biology and taxonomic classification.</title>
        <authorList>
            <person name="Goeker M."/>
        </authorList>
    </citation>
    <scope>NUCLEOTIDE SEQUENCE [LARGE SCALE GENOMIC DNA]</scope>
    <source>
        <strain evidence="7 8">DSM 102936</strain>
    </source>
</reference>
<dbReference type="Gene3D" id="3.10.20.600">
    <property type="match status" value="1"/>
</dbReference>
<dbReference type="FunFam" id="3.40.50.11540:FF:000001">
    <property type="entry name" value="NADH dehydrogenase [ubiquinone] flavoprotein 1, mitochondrial"/>
    <property type="match status" value="1"/>
</dbReference>
<evidence type="ECO:0000256" key="1">
    <source>
        <dbReference type="ARBA" id="ARBA00007523"/>
    </source>
</evidence>
<dbReference type="Pfam" id="PF01257">
    <property type="entry name" value="2Fe-2S_thioredx"/>
    <property type="match status" value="1"/>
</dbReference>
<dbReference type="SUPFAM" id="SSF52833">
    <property type="entry name" value="Thioredoxin-like"/>
    <property type="match status" value="1"/>
</dbReference>
<dbReference type="GO" id="GO:0010181">
    <property type="term" value="F:FMN binding"/>
    <property type="evidence" value="ECO:0007669"/>
    <property type="project" value="InterPro"/>
</dbReference>
<dbReference type="Proteomes" id="UP000282654">
    <property type="component" value="Unassembled WGS sequence"/>
</dbReference>
<dbReference type="InterPro" id="IPR001949">
    <property type="entry name" value="NADH-UbQ_OxRdtase_51kDa_CS"/>
</dbReference>
<keyword evidence="3" id="KW-0479">Metal-binding</keyword>
<keyword evidence="5" id="KW-0411">Iron-sulfur</keyword>
<dbReference type="InterPro" id="IPR002023">
    <property type="entry name" value="NuoE-like"/>
</dbReference>
<sequence>MLQSTRDLAELRQRLLPRLSFRTPAAAGPPAAVLVCTSMGCLAAKSEAVIAALKEEVAALGLDVTVHETGCLGLCKFGPAALVYPGQVLYLGLDPDAVRKIAREHLRDGRLVAEHLFRDPETGAAIAQLPNIPFFRRQLRAVLAQVGVIDPGSLEDYIAAGGYAAFATVLGWQPEAVVAAVSRAGLRGRGGAGFPTGRKWAAAAAQPAKRKYIVCNADEGDPGAFMDRSIIEGTPHAVLEGMLIAGYAVGAQEGIVYVRAEYPLAVKRLETAIRQARRAGLLGKNLLGSDFSFDVEICHGAGAFVCGEETALLASVMGRRGESRPRPPYPVEEGLWGEPTVLNNVETLANVPLIIRKGPEWFAGIGTEKSKGTKIFSLAGSINITGLIEVPMGVSLREIVFGLGYGPPAGRELKAVQTGGPSGGFLPARHLDTPVDYESLKELGTIMGSGGMIVLDEASCMVDVARFYTAFGQDESCGRCTPCRVGTKRMVELLDRITGGTATVADLELLEKLAEDVKDASLCGLGQTVPNPVLSSLRFFRDEYLAHVKERRCPAGRCRKLLH</sequence>
<dbReference type="CDD" id="cd02980">
    <property type="entry name" value="TRX_Fd_family"/>
    <property type="match status" value="1"/>
</dbReference>
<organism evidence="7 8">
    <name type="scientific">Thermodesulfitimonas autotrophica</name>
    <dbReference type="NCBI Taxonomy" id="1894989"/>
    <lineage>
        <taxon>Bacteria</taxon>
        <taxon>Bacillati</taxon>
        <taxon>Bacillota</taxon>
        <taxon>Clostridia</taxon>
        <taxon>Thermoanaerobacterales</taxon>
        <taxon>Thermoanaerobacteraceae</taxon>
        <taxon>Thermodesulfitimonas</taxon>
    </lineage>
</organism>
<dbReference type="InterPro" id="IPR011538">
    <property type="entry name" value="Nuo51_FMN-bd"/>
</dbReference>